<dbReference type="Gene3D" id="1.25.10.10">
    <property type="entry name" value="Leucine-rich Repeat Variant"/>
    <property type="match status" value="1"/>
</dbReference>
<feature type="region of interest" description="Disordered" evidence="1">
    <location>
        <begin position="50"/>
        <end position="73"/>
    </location>
</feature>
<organism evidence="2 3">
    <name type="scientific">Panagrolaimus superbus</name>
    <dbReference type="NCBI Taxonomy" id="310955"/>
    <lineage>
        <taxon>Eukaryota</taxon>
        <taxon>Metazoa</taxon>
        <taxon>Ecdysozoa</taxon>
        <taxon>Nematoda</taxon>
        <taxon>Chromadorea</taxon>
        <taxon>Rhabditida</taxon>
        <taxon>Tylenchina</taxon>
        <taxon>Panagrolaimomorpha</taxon>
        <taxon>Panagrolaimoidea</taxon>
        <taxon>Panagrolaimidae</taxon>
        <taxon>Panagrolaimus</taxon>
    </lineage>
</organism>
<name>A0A914YD10_9BILA</name>
<dbReference type="Proteomes" id="UP000887577">
    <property type="component" value="Unplaced"/>
</dbReference>
<keyword evidence="2" id="KW-1185">Reference proteome</keyword>
<evidence type="ECO:0000313" key="2">
    <source>
        <dbReference type="Proteomes" id="UP000887577"/>
    </source>
</evidence>
<evidence type="ECO:0000256" key="1">
    <source>
        <dbReference type="SAM" id="MobiDB-lite"/>
    </source>
</evidence>
<proteinExistence type="predicted"/>
<dbReference type="AlphaFoldDB" id="A0A914YD10"/>
<accession>A0A914YD10</accession>
<dbReference type="WBParaSite" id="PSU_v2.g16629.t1">
    <property type="protein sequence ID" value="PSU_v2.g16629.t1"/>
    <property type="gene ID" value="PSU_v2.g16629"/>
</dbReference>
<reference evidence="3" key="1">
    <citation type="submission" date="2022-11" db="UniProtKB">
        <authorList>
            <consortium name="WormBaseParasite"/>
        </authorList>
    </citation>
    <scope>IDENTIFICATION</scope>
</reference>
<sequence length="73" mass="8381">MTVEGFFSFNKAIAKMRDHIRDFIVQIRQEAGDDTSDLYLEEKAKEIEKAQSEKNAIPGVLNPHAIKDDEEMQ</sequence>
<dbReference type="InterPro" id="IPR011989">
    <property type="entry name" value="ARM-like"/>
</dbReference>
<evidence type="ECO:0000313" key="3">
    <source>
        <dbReference type="WBParaSite" id="PSU_v2.g16629.t1"/>
    </source>
</evidence>
<protein>
    <submittedName>
        <fullName evidence="3">Uncharacterized protein</fullName>
    </submittedName>
</protein>